<evidence type="ECO:0000313" key="12">
    <source>
        <dbReference type="EMBL" id="GIY81841.1"/>
    </source>
</evidence>
<feature type="region of interest" description="Disordered" evidence="10">
    <location>
        <begin position="395"/>
        <end position="415"/>
    </location>
</feature>
<dbReference type="GO" id="GO:0004674">
    <property type="term" value="F:protein serine/threonine kinase activity"/>
    <property type="evidence" value="ECO:0007669"/>
    <property type="project" value="UniProtKB-KW"/>
</dbReference>
<dbReference type="SMART" id="SM00220">
    <property type="entry name" value="S_TKc"/>
    <property type="match status" value="1"/>
</dbReference>
<dbReference type="PROSITE" id="PS00108">
    <property type="entry name" value="PROTEIN_KINASE_ST"/>
    <property type="match status" value="1"/>
</dbReference>
<feature type="compositionally biased region" description="Low complexity" evidence="10">
    <location>
        <begin position="397"/>
        <end position="410"/>
    </location>
</feature>
<dbReference type="Pfam" id="PF00069">
    <property type="entry name" value="Pkinase"/>
    <property type="match status" value="1"/>
</dbReference>
<comment type="catalytic activity">
    <reaction evidence="8">
        <text>L-threonyl-[protein] + ATP = O-phospho-L-threonyl-[protein] + ADP + H(+)</text>
        <dbReference type="Rhea" id="RHEA:46608"/>
        <dbReference type="Rhea" id="RHEA-COMP:11060"/>
        <dbReference type="Rhea" id="RHEA-COMP:11605"/>
        <dbReference type="ChEBI" id="CHEBI:15378"/>
        <dbReference type="ChEBI" id="CHEBI:30013"/>
        <dbReference type="ChEBI" id="CHEBI:30616"/>
        <dbReference type="ChEBI" id="CHEBI:61977"/>
        <dbReference type="ChEBI" id="CHEBI:456216"/>
        <dbReference type="EC" id="2.7.11.1"/>
    </reaction>
</comment>
<organism evidence="12 13">
    <name type="scientific">Caerostris darwini</name>
    <dbReference type="NCBI Taxonomy" id="1538125"/>
    <lineage>
        <taxon>Eukaryota</taxon>
        <taxon>Metazoa</taxon>
        <taxon>Ecdysozoa</taxon>
        <taxon>Arthropoda</taxon>
        <taxon>Chelicerata</taxon>
        <taxon>Arachnida</taxon>
        <taxon>Araneae</taxon>
        <taxon>Araneomorphae</taxon>
        <taxon>Entelegynae</taxon>
        <taxon>Araneoidea</taxon>
        <taxon>Araneidae</taxon>
        <taxon>Caerostris</taxon>
    </lineage>
</organism>
<dbReference type="InterPro" id="IPR008271">
    <property type="entry name" value="Ser/Thr_kinase_AS"/>
</dbReference>
<dbReference type="AlphaFoldDB" id="A0AAV4WIM4"/>
<keyword evidence="6" id="KW-0418">Kinase</keyword>
<evidence type="ECO:0000256" key="8">
    <source>
        <dbReference type="ARBA" id="ARBA00047899"/>
    </source>
</evidence>
<evidence type="ECO:0000256" key="3">
    <source>
        <dbReference type="ARBA" id="ARBA00022527"/>
    </source>
</evidence>
<gene>
    <name evidence="12" type="primary">NEK4</name>
    <name evidence="12" type="ORF">CDAR_42951</name>
</gene>
<evidence type="ECO:0000256" key="1">
    <source>
        <dbReference type="ARBA" id="ARBA00010886"/>
    </source>
</evidence>
<dbReference type="SUPFAM" id="SSF56112">
    <property type="entry name" value="Protein kinase-like (PK-like)"/>
    <property type="match status" value="1"/>
</dbReference>
<dbReference type="EC" id="2.7.11.1" evidence="2"/>
<evidence type="ECO:0000256" key="7">
    <source>
        <dbReference type="ARBA" id="ARBA00022840"/>
    </source>
</evidence>
<dbReference type="CDD" id="cd08215">
    <property type="entry name" value="STKc_Nek"/>
    <property type="match status" value="1"/>
</dbReference>
<reference evidence="12 13" key="1">
    <citation type="submission" date="2021-06" db="EMBL/GenBank/DDBJ databases">
        <title>Caerostris darwini draft genome.</title>
        <authorList>
            <person name="Kono N."/>
            <person name="Arakawa K."/>
        </authorList>
    </citation>
    <scope>NUCLEOTIDE SEQUENCE [LARGE SCALE GENOMIC DNA]</scope>
</reference>
<dbReference type="Gene3D" id="1.10.510.10">
    <property type="entry name" value="Transferase(Phosphotransferase) domain 1"/>
    <property type="match status" value="1"/>
</dbReference>
<dbReference type="InterPro" id="IPR011009">
    <property type="entry name" value="Kinase-like_dom_sf"/>
</dbReference>
<evidence type="ECO:0000259" key="11">
    <source>
        <dbReference type="PROSITE" id="PS50011"/>
    </source>
</evidence>
<dbReference type="PROSITE" id="PS50011">
    <property type="entry name" value="PROTEIN_KINASE_DOM"/>
    <property type="match status" value="1"/>
</dbReference>
<keyword evidence="3" id="KW-0723">Serine/threonine-protein kinase</keyword>
<dbReference type="Proteomes" id="UP001054837">
    <property type="component" value="Unassembled WGS sequence"/>
</dbReference>
<protein>
    <recommendedName>
        <fullName evidence="2">non-specific serine/threonine protein kinase</fullName>
        <ecNumber evidence="2">2.7.11.1</ecNumber>
    </recommendedName>
</protein>
<evidence type="ECO:0000256" key="2">
    <source>
        <dbReference type="ARBA" id="ARBA00012513"/>
    </source>
</evidence>
<keyword evidence="4" id="KW-0808">Transferase</keyword>
<proteinExistence type="inferred from homology"/>
<dbReference type="PANTHER" id="PTHR44899:SF7">
    <property type="entry name" value="NIMA-RELATED KINASE"/>
    <property type="match status" value="1"/>
</dbReference>
<accession>A0AAV4WIM4</accession>
<dbReference type="InterPro" id="IPR000719">
    <property type="entry name" value="Prot_kinase_dom"/>
</dbReference>
<evidence type="ECO:0000256" key="5">
    <source>
        <dbReference type="ARBA" id="ARBA00022741"/>
    </source>
</evidence>
<name>A0AAV4WIM4_9ARAC</name>
<comment type="catalytic activity">
    <reaction evidence="9">
        <text>L-seryl-[protein] + ATP = O-phospho-L-seryl-[protein] + ADP + H(+)</text>
        <dbReference type="Rhea" id="RHEA:17989"/>
        <dbReference type="Rhea" id="RHEA-COMP:9863"/>
        <dbReference type="Rhea" id="RHEA-COMP:11604"/>
        <dbReference type="ChEBI" id="CHEBI:15378"/>
        <dbReference type="ChEBI" id="CHEBI:29999"/>
        <dbReference type="ChEBI" id="CHEBI:30616"/>
        <dbReference type="ChEBI" id="CHEBI:83421"/>
        <dbReference type="ChEBI" id="CHEBI:456216"/>
        <dbReference type="EC" id="2.7.11.1"/>
    </reaction>
</comment>
<evidence type="ECO:0000256" key="10">
    <source>
        <dbReference type="SAM" id="MobiDB-lite"/>
    </source>
</evidence>
<comment type="caution">
    <text evidence="12">The sequence shown here is derived from an EMBL/GenBank/DDBJ whole genome shotgun (WGS) entry which is preliminary data.</text>
</comment>
<feature type="domain" description="Protein kinase" evidence="11">
    <location>
        <begin position="4"/>
        <end position="261"/>
    </location>
</feature>
<keyword evidence="7" id="KW-0067">ATP-binding</keyword>
<dbReference type="PANTHER" id="PTHR44899">
    <property type="entry name" value="CAMK FAMILY PROTEIN KINASE"/>
    <property type="match status" value="1"/>
</dbReference>
<evidence type="ECO:0000256" key="4">
    <source>
        <dbReference type="ARBA" id="ARBA00022679"/>
    </source>
</evidence>
<comment type="similarity">
    <text evidence="1">Belongs to the protein kinase superfamily. NEK Ser/Thr protein kinase family. NIMA subfamily.</text>
</comment>
<dbReference type="InterPro" id="IPR051131">
    <property type="entry name" value="NEK_Ser/Thr_kinase_NIMA"/>
</dbReference>
<evidence type="ECO:0000313" key="13">
    <source>
        <dbReference type="Proteomes" id="UP001054837"/>
    </source>
</evidence>
<keyword evidence="5" id="KW-0547">Nucleotide-binding</keyword>
<sequence length="598" mass="68611">MDSYQFIKQIRQSNYGDIWLMKCSKTRKKFIMKRFDLHHSSKREQRAAYLEAKLLSTLKHPNIVTYLDSFYNSKGNLFIVMNYCECGDFHSFIKERNGVYFEEKEIINWFVQICMALKYLHDKGILHRDLKTQNIFLTKNKLVKVGDLGIAQVLKAAEVMATTFTSTPYYMNPEVLSGKPYNQKVFIRHETDVWALGCCMYEIATLEYIFAAQNMQKLVKGKIPSIPRKYSVGLFNIISSMLDPDPDKRPSVTELLLNDFIRKFIILFLQEPPIKLNSSKWNSSRSTPSLTDKHKPLLKLSSMEVTSSKIKTCQTTENTSSDIIKTVPDSNGNGDGNDNSQYHAIFPILLHPNKNFEDNSCQINSKTKTPFVSMPSKNAPVNFCQTFKESTNSSEITSLSPSVSSRSTPSINPQKLRGENSFNILNNLSYTIRQSRLQNWQGIRNGFFPMMSKAKYFCGIDPPKSAEELYVNYAREKLPERCSLSAQHSSKMELHEKTEIPDHLPQITTDKVEKHILTMHRNKITLPVIENEISDVISNDVGNLTWESGSIDDRFDKLLIQNILDCNDKQAEFSKSSMYHHRKEILKLNEISNSTSIA</sequence>
<evidence type="ECO:0000256" key="9">
    <source>
        <dbReference type="ARBA" id="ARBA00048679"/>
    </source>
</evidence>
<dbReference type="GO" id="GO:0005524">
    <property type="term" value="F:ATP binding"/>
    <property type="evidence" value="ECO:0007669"/>
    <property type="project" value="UniProtKB-KW"/>
</dbReference>
<dbReference type="Gene3D" id="3.30.200.20">
    <property type="entry name" value="Phosphorylase Kinase, domain 1"/>
    <property type="match status" value="1"/>
</dbReference>
<keyword evidence="13" id="KW-1185">Reference proteome</keyword>
<dbReference type="EMBL" id="BPLQ01014670">
    <property type="protein sequence ID" value="GIY81841.1"/>
    <property type="molecule type" value="Genomic_DNA"/>
</dbReference>
<evidence type="ECO:0000256" key="6">
    <source>
        <dbReference type="ARBA" id="ARBA00022777"/>
    </source>
</evidence>